<proteinExistence type="predicted"/>
<organism evidence="1 2">
    <name type="scientific">Elysia crispata</name>
    <name type="common">lettuce slug</name>
    <dbReference type="NCBI Taxonomy" id="231223"/>
    <lineage>
        <taxon>Eukaryota</taxon>
        <taxon>Metazoa</taxon>
        <taxon>Spiralia</taxon>
        <taxon>Lophotrochozoa</taxon>
        <taxon>Mollusca</taxon>
        <taxon>Gastropoda</taxon>
        <taxon>Heterobranchia</taxon>
        <taxon>Euthyneura</taxon>
        <taxon>Panpulmonata</taxon>
        <taxon>Sacoglossa</taxon>
        <taxon>Placobranchoidea</taxon>
        <taxon>Plakobranchidae</taxon>
        <taxon>Elysia</taxon>
    </lineage>
</organism>
<gene>
    <name evidence="1" type="ORF">RRG08_057851</name>
</gene>
<dbReference type="PANTHER" id="PTHR46114:SF1">
    <property type="entry name" value="ZAD DOMAIN-CONTAINING PROTEIN"/>
    <property type="match status" value="1"/>
</dbReference>
<dbReference type="Proteomes" id="UP001283361">
    <property type="component" value="Unassembled WGS sequence"/>
</dbReference>
<evidence type="ECO:0000313" key="2">
    <source>
        <dbReference type="Proteomes" id="UP001283361"/>
    </source>
</evidence>
<dbReference type="EMBL" id="JAWDGP010000872">
    <property type="protein sequence ID" value="KAK3796603.1"/>
    <property type="molecule type" value="Genomic_DNA"/>
</dbReference>
<evidence type="ECO:0000313" key="1">
    <source>
        <dbReference type="EMBL" id="KAK3796603.1"/>
    </source>
</evidence>
<name>A0AAE1E8B5_9GAST</name>
<keyword evidence="2" id="KW-1185">Reference proteome</keyword>
<dbReference type="PANTHER" id="PTHR46114">
    <property type="entry name" value="APPLE DOMAIN-CONTAINING PROTEIN"/>
    <property type="match status" value="1"/>
</dbReference>
<protein>
    <submittedName>
        <fullName evidence="1">Uncharacterized protein</fullName>
    </submittedName>
</protein>
<comment type="caution">
    <text evidence="1">The sequence shown here is derived from an EMBL/GenBank/DDBJ whole genome shotgun (WGS) entry which is preliminary data.</text>
</comment>
<accession>A0AAE1E8B5</accession>
<sequence>MGAPRYDPTDWRLFIDSSKRSLKCVLLHIGNIFGALPIGHSVLLKENQTNMEWKSDVMLFLCSDRRSIPGAGWTGQVTVPYTSRQPRHPCLEARKPATQGSDRFYSVTEISNAGERQEDRTLVDMMSVRLQRVSVVQTGVLWGDVPDEVTNKPSRRPGQYDSPEALAADPANVTQLTKPTSQTIVSYSCASRGSDIRCQVPPTRVLFG</sequence>
<reference evidence="1" key="1">
    <citation type="journal article" date="2023" name="G3 (Bethesda)">
        <title>A reference genome for the long-term kleptoplast-retaining sea slug Elysia crispata morphotype clarki.</title>
        <authorList>
            <person name="Eastman K.E."/>
            <person name="Pendleton A.L."/>
            <person name="Shaikh M.A."/>
            <person name="Suttiyut T."/>
            <person name="Ogas R."/>
            <person name="Tomko P."/>
            <person name="Gavelis G."/>
            <person name="Widhalm J.R."/>
            <person name="Wisecaver J.H."/>
        </authorList>
    </citation>
    <scope>NUCLEOTIDE SEQUENCE</scope>
    <source>
        <strain evidence="1">ECLA1</strain>
    </source>
</reference>
<dbReference type="AlphaFoldDB" id="A0AAE1E8B5"/>